<dbReference type="SUPFAM" id="SSF117289">
    <property type="entry name" value="Nucleoporin domain"/>
    <property type="match status" value="1"/>
</dbReference>
<evidence type="ECO:0000313" key="8">
    <source>
        <dbReference type="EMBL" id="PHH72967.1"/>
    </source>
</evidence>
<dbReference type="AlphaFoldDB" id="A0A2C5YW46"/>
<dbReference type="GO" id="GO:0034399">
    <property type="term" value="C:nuclear periphery"/>
    <property type="evidence" value="ECO:0007669"/>
    <property type="project" value="TreeGrafter"/>
</dbReference>
<evidence type="ECO:0000256" key="2">
    <source>
        <dbReference type="ARBA" id="ARBA00022618"/>
    </source>
</evidence>
<protein>
    <recommendedName>
        <fullName evidence="1">Anaphase-promoting complex subunit 4</fullName>
    </recommendedName>
</protein>
<keyword evidence="9" id="KW-1185">Reference proteome</keyword>
<keyword evidence="4" id="KW-0833">Ubl conjugation pathway</keyword>
<feature type="domain" description="Anaphase-promoting complex subunit 4 long" evidence="7">
    <location>
        <begin position="264"/>
        <end position="463"/>
    </location>
</feature>
<keyword evidence="2" id="KW-0132">Cell division</keyword>
<dbReference type="Pfam" id="PF12896">
    <property type="entry name" value="ANAPC4"/>
    <property type="match status" value="1"/>
</dbReference>
<evidence type="ECO:0000259" key="6">
    <source>
        <dbReference type="Pfam" id="PF12894"/>
    </source>
</evidence>
<dbReference type="InterPro" id="IPR024790">
    <property type="entry name" value="APC4_long_dom"/>
</dbReference>
<name>A0A2C5YW46_9HYPO</name>
<evidence type="ECO:0000256" key="4">
    <source>
        <dbReference type="ARBA" id="ARBA00022786"/>
    </source>
</evidence>
<dbReference type="Proteomes" id="UP000226431">
    <property type="component" value="Unassembled WGS sequence"/>
</dbReference>
<comment type="caution">
    <text evidence="8">The sequence shown here is derived from an EMBL/GenBank/DDBJ whole genome shotgun (WGS) entry which is preliminary data.</text>
</comment>
<dbReference type="InterPro" id="IPR024789">
    <property type="entry name" value="APC4"/>
</dbReference>
<evidence type="ECO:0000313" key="9">
    <source>
        <dbReference type="Proteomes" id="UP000226431"/>
    </source>
</evidence>
<dbReference type="InterPro" id="IPR024977">
    <property type="entry name" value="Apc4-like_WD40_dom"/>
</dbReference>
<dbReference type="GO" id="GO:0051301">
    <property type="term" value="P:cell division"/>
    <property type="evidence" value="ECO:0007669"/>
    <property type="project" value="UniProtKB-KW"/>
</dbReference>
<keyword evidence="5" id="KW-0131">Cell cycle</keyword>
<organism evidence="8 9">
    <name type="scientific">Ophiocordyceps camponoti-rufipedis</name>
    <dbReference type="NCBI Taxonomy" id="2004952"/>
    <lineage>
        <taxon>Eukaryota</taxon>
        <taxon>Fungi</taxon>
        <taxon>Dikarya</taxon>
        <taxon>Ascomycota</taxon>
        <taxon>Pezizomycotina</taxon>
        <taxon>Sordariomycetes</taxon>
        <taxon>Hypocreomycetidae</taxon>
        <taxon>Hypocreales</taxon>
        <taxon>Ophiocordycipitaceae</taxon>
        <taxon>Ophiocordyceps</taxon>
    </lineage>
</organism>
<dbReference type="GO" id="GO:0005680">
    <property type="term" value="C:anaphase-promoting complex"/>
    <property type="evidence" value="ECO:0007669"/>
    <property type="project" value="InterPro"/>
</dbReference>
<proteinExistence type="predicted"/>
<gene>
    <name evidence="8" type="ORF">CDD80_4128</name>
</gene>
<accession>A0A2C5YW46</accession>
<dbReference type="PANTHER" id="PTHR13260">
    <property type="entry name" value="ANAPHASE PROMOTING COMPLEX SUBUNIT 4 APC4"/>
    <property type="match status" value="1"/>
</dbReference>
<evidence type="ECO:0000256" key="1">
    <source>
        <dbReference type="ARBA" id="ARBA00016067"/>
    </source>
</evidence>
<dbReference type="InterPro" id="IPR015943">
    <property type="entry name" value="WD40/YVTN_repeat-like_dom_sf"/>
</dbReference>
<feature type="domain" description="Anaphase-promoting complex subunit 4-like WD40" evidence="6">
    <location>
        <begin position="27"/>
        <end position="118"/>
    </location>
</feature>
<dbReference type="STRING" id="2004952.A0A2C5YW46"/>
<evidence type="ECO:0000256" key="3">
    <source>
        <dbReference type="ARBA" id="ARBA00022776"/>
    </source>
</evidence>
<dbReference type="Pfam" id="PF12894">
    <property type="entry name" value="ANAPC4_WD40"/>
    <property type="match status" value="1"/>
</dbReference>
<reference evidence="8 9" key="1">
    <citation type="submission" date="2017-06" db="EMBL/GenBank/DDBJ databases">
        <title>Ant-infecting Ophiocordyceps genomes reveal a high diversity of potential behavioral manipulation genes and a possible major role for enterotoxins.</title>
        <authorList>
            <person name="De Bekker C."/>
            <person name="Evans H.C."/>
            <person name="Brachmann A."/>
            <person name="Hughes D.P."/>
        </authorList>
    </citation>
    <scope>NUCLEOTIDE SEQUENCE [LARGE SCALE GENOMIC DNA]</scope>
    <source>
        <strain evidence="8 9">Map16</strain>
    </source>
</reference>
<dbReference type="GO" id="GO:0070979">
    <property type="term" value="P:protein K11-linked ubiquitination"/>
    <property type="evidence" value="ECO:0007669"/>
    <property type="project" value="TreeGrafter"/>
</dbReference>
<evidence type="ECO:0000256" key="5">
    <source>
        <dbReference type="ARBA" id="ARBA00023306"/>
    </source>
</evidence>
<sequence length="744" mass="81376">MAQAKQLVLFSETELDSRAPRGFPVGCPTLDVALTWDSGSSSLVVYRPPGQVISKVHQLAGAQGEAAPEAVAATWSPDGQFLAVGWSDGIVRLIRLENNKVAHRIPGTGAQITYIGWTGSNMPKPTSTSASDFPTGNGGLPLSLPQALSFLDVDSALPKISPLPSGSAGADEDANVFTLRASVDFLFQPLKQEDHDSVNVMVVGTSDGKVQLSIYDSFVIGTFQCPTAGNKNVSKLVQHASHPDVSTHALILADDLSETGEVQVLPLDLPFVSSSRINLSLLASKLTTLQKLLRYMKQTQLHMQVEWRNARELPARFLRGIQADLADMQSGPRGIVPALYHVVVTGHAYEPVREWLVDTIADRGHKRWEKAVVSGLENLRSLVHENFLPALERCVLILSRLRGLAQFHDDRDDIGFSVSQVSRALDIIGCLHLVGHKILVHVMDELEHFAAFSVWLRFQIDGLTGGASQELTEKEATMDTFRVLAYIETYLASSPLDMFFDDISTKDFAADWDHCEDGPSLLEMLDTQLKKREDGQSSMRALPHVDFLVNYMTTWCDRIFKSVAESMERSVRFGTPIKLPVGASFSKMDVKVGKAAKGGAIYTAVACRNSESKVYILRTEMDIASGISFNLPATGCCVDLANRQLIDAKFLNDETLIVLCKENDLSSIAISIPVQSSELPYATLGSGGLESVNIIPAHGFVKHVLPGQQAARMEVHDKSEVKGQIPKRICLLSNDGTRWRTYSI</sequence>
<dbReference type="Gene3D" id="2.130.10.10">
    <property type="entry name" value="YVTN repeat-like/Quinoprotein amine dehydrogenase"/>
    <property type="match status" value="1"/>
</dbReference>
<dbReference type="SUPFAM" id="SSF50993">
    <property type="entry name" value="Peptidase/esterase 'gauge' domain"/>
    <property type="match status" value="1"/>
</dbReference>
<evidence type="ECO:0000259" key="7">
    <source>
        <dbReference type="Pfam" id="PF12896"/>
    </source>
</evidence>
<dbReference type="GO" id="GO:0031145">
    <property type="term" value="P:anaphase-promoting complex-dependent catabolic process"/>
    <property type="evidence" value="ECO:0007669"/>
    <property type="project" value="InterPro"/>
</dbReference>
<keyword evidence="3" id="KW-0498">Mitosis</keyword>
<dbReference type="OrthoDB" id="2110451at2759"/>
<dbReference type="PANTHER" id="PTHR13260:SF0">
    <property type="entry name" value="ANAPHASE-PROMOTING COMPLEX SUBUNIT 4"/>
    <property type="match status" value="1"/>
</dbReference>
<dbReference type="EMBL" id="NJES01000379">
    <property type="protein sequence ID" value="PHH72967.1"/>
    <property type="molecule type" value="Genomic_DNA"/>
</dbReference>